<name>A0A1B2IEB0_9CAUD</name>
<keyword evidence="1" id="KW-0812">Transmembrane</keyword>
<evidence type="ECO:0000313" key="3">
    <source>
        <dbReference type="Proteomes" id="UP000202923"/>
    </source>
</evidence>
<evidence type="ECO:0000313" key="2">
    <source>
        <dbReference type="EMBL" id="ANZ49564.1"/>
    </source>
</evidence>
<sequence>MEEMTIFRVICNSICLFALFGELALLTLVRARCNWVCPCTAELRPVAWLIVIDTFGFTVGMVYANLSVMIPLTLFVSTLYMGRTIWRWEKNVDTKRGSSLC</sequence>
<feature type="transmembrane region" description="Helical" evidence="1">
    <location>
        <begin position="47"/>
        <end position="80"/>
    </location>
</feature>
<evidence type="ECO:0000256" key="1">
    <source>
        <dbReference type="SAM" id="Phobius"/>
    </source>
</evidence>
<keyword evidence="1" id="KW-1133">Transmembrane helix</keyword>
<keyword evidence="1" id="KW-0472">Membrane</keyword>
<dbReference type="GeneID" id="29062056"/>
<proteinExistence type="predicted"/>
<organism evidence="2 3">
    <name type="scientific">Erwinia phage vB_EamM_Kwan</name>
    <dbReference type="NCBI Taxonomy" id="1883374"/>
    <lineage>
        <taxon>Viruses</taxon>
        <taxon>Duplodnaviria</taxon>
        <taxon>Heunggongvirae</taxon>
        <taxon>Uroviricota</taxon>
        <taxon>Caudoviricetes</taxon>
        <taxon>Chimalliviridae</taxon>
        <taxon>Wellingtonvirus</taxon>
        <taxon>Wellingtonvirus wellington</taxon>
    </lineage>
</organism>
<dbReference type="RefSeq" id="YP_009278817.1">
    <property type="nucleotide sequence ID" value="NC_031010.1"/>
</dbReference>
<dbReference type="KEGG" id="vg:29062056"/>
<accession>A0A1B2IEB0</accession>
<dbReference type="EMBL" id="KX397369">
    <property type="protein sequence ID" value="ANZ49564.1"/>
    <property type="molecule type" value="Genomic_DNA"/>
</dbReference>
<reference evidence="2 3" key="1">
    <citation type="submission" date="2016-06" db="EMBL/GenBank/DDBJ databases">
        <authorList>
            <person name="Kjaerup R.B."/>
            <person name="Dalgaard T.S."/>
            <person name="Juul-Madsen H.R."/>
        </authorList>
    </citation>
    <scope>NUCLEOTIDE SEQUENCE [LARGE SCALE GENOMIC DNA]</scope>
</reference>
<gene>
    <name evidence="2" type="ORF">KWAN_212</name>
</gene>
<protein>
    <submittedName>
        <fullName evidence="2">Uncharacterized protein</fullName>
    </submittedName>
</protein>
<dbReference type="Proteomes" id="UP000202923">
    <property type="component" value="Genome"/>
</dbReference>